<keyword evidence="14" id="KW-1185">Reference proteome</keyword>
<dbReference type="AlphaFoldDB" id="A0AAE3M6M0"/>
<keyword evidence="3 8" id="KW-1134">Transmembrane beta strand</keyword>
<comment type="similarity">
    <text evidence="8 9">Belongs to the TonB-dependent receptor family.</text>
</comment>
<evidence type="ECO:0000256" key="7">
    <source>
        <dbReference type="ARBA" id="ARBA00023237"/>
    </source>
</evidence>
<dbReference type="InterPro" id="IPR010104">
    <property type="entry name" value="TonB_rcpt_bac"/>
</dbReference>
<dbReference type="EMBL" id="JAPDPJ010000044">
    <property type="protein sequence ID" value="MCW3788089.1"/>
    <property type="molecule type" value="Genomic_DNA"/>
</dbReference>
<feature type="domain" description="TonB-dependent receptor-like beta-barrel" evidence="11">
    <location>
        <begin position="447"/>
        <end position="888"/>
    </location>
</feature>
<dbReference type="GO" id="GO:0030246">
    <property type="term" value="F:carbohydrate binding"/>
    <property type="evidence" value="ECO:0007669"/>
    <property type="project" value="InterPro"/>
</dbReference>
<gene>
    <name evidence="13" type="ORF">OM075_16550</name>
</gene>
<protein>
    <submittedName>
        <fullName evidence="13">TonB-dependent receptor</fullName>
    </submittedName>
</protein>
<dbReference type="RefSeq" id="WP_301191649.1">
    <property type="nucleotide sequence ID" value="NZ_JAPDPJ010000044.1"/>
</dbReference>
<dbReference type="Pfam" id="PF13715">
    <property type="entry name" value="CarbopepD_reg_2"/>
    <property type="match status" value="1"/>
</dbReference>
<evidence type="ECO:0000313" key="14">
    <source>
        <dbReference type="Proteomes" id="UP001209229"/>
    </source>
</evidence>
<keyword evidence="6 8" id="KW-0472">Membrane</keyword>
<keyword evidence="10" id="KW-0732">Signal</keyword>
<dbReference type="Gene3D" id="2.170.130.10">
    <property type="entry name" value="TonB-dependent receptor, plug domain"/>
    <property type="match status" value="1"/>
</dbReference>
<dbReference type="Gene3D" id="2.60.40.1120">
    <property type="entry name" value="Carboxypeptidase-like, regulatory domain"/>
    <property type="match status" value="1"/>
</dbReference>
<evidence type="ECO:0000256" key="5">
    <source>
        <dbReference type="ARBA" id="ARBA00023077"/>
    </source>
</evidence>
<evidence type="ECO:0000256" key="8">
    <source>
        <dbReference type="PROSITE-ProRule" id="PRU01360"/>
    </source>
</evidence>
<evidence type="ECO:0000256" key="10">
    <source>
        <dbReference type="SAM" id="SignalP"/>
    </source>
</evidence>
<accession>A0AAE3M6M0</accession>
<evidence type="ECO:0000256" key="3">
    <source>
        <dbReference type="ARBA" id="ARBA00022452"/>
    </source>
</evidence>
<dbReference type="Proteomes" id="UP001209229">
    <property type="component" value="Unassembled WGS sequence"/>
</dbReference>
<dbReference type="PANTHER" id="PTHR40980">
    <property type="entry name" value="PLUG DOMAIN-CONTAINING PROTEIN"/>
    <property type="match status" value="1"/>
</dbReference>
<name>A0AAE3M6M0_9BACT</name>
<dbReference type="InterPro" id="IPR012910">
    <property type="entry name" value="Plug_dom"/>
</dbReference>
<comment type="subcellular location">
    <subcellularLocation>
        <location evidence="1 8">Cell outer membrane</location>
        <topology evidence="1 8">Multi-pass membrane protein</topology>
    </subcellularLocation>
</comment>
<dbReference type="CDD" id="cd01347">
    <property type="entry name" value="ligand_gated_channel"/>
    <property type="match status" value="1"/>
</dbReference>
<keyword evidence="2 8" id="KW-0813">Transport</keyword>
<evidence type="ECO:0000256" key="6">
    <source>
        <dbReference type="ARBA" id="ARBA00023136"/>
    </source>
</evidence>
<organism evidence="13 14">
    <name type="scientific">Plebeiibacterium sediminum</name>
    <dbReference type="NCBI Taxonomy" id="2992112"/>
    <lineage>
        <taxon>Bacteria</taxon>
        <taxon>Pseudomonadati</taxon>
        <taxon>Bacteroidota</taxon>
        <taxon>Bacteroidia</taxon>
        <taxon>Marinilabiliales</taxon>
        <taxon>Marinilabiliaceae</taxon>
        <taxon>Plebeiibacterium</taxon>
    </lineage>
</organism>
<evidence type="ECO:0000259" key="11">
    <source>
        <dbReference type="Pfam" id="PF00593"/>
    </source>
</evidence>
<keyword evidence="4 8" id="KW-0812">Transmembrane</keyword>
<evidence type="ECO:0000313" key="13">
    <source>
        <dbReference type="EMBL" id="MCW3788089.1"/>
    </source>
</evidence>
<sequence>MKKQFSLIALFLIVLTSIQAQSGALKGKIVDENKLSVPGAYIYSDDEKFYAVSDVNGNYTITGMPSGDYNLKVSYIGFIPVENKISITESQTSVVNFELKAGIVGLQEVVVSSSLQGQSKALNQQKTSSNITNIIAADQVGKFPDANIGDALKRIPGINVQYDQGEARFGNIRGTAPQYNSVTINGERIPSAEAEMRSIQLDLIPSDQVQSIEVNKAVTPDMDADAIGASVNLVTLSDPAGRRISGSFGAGYNQISEKPNYTANLSYSNRFANDNIGMVLGFSINNNKLGSDNVEGEWDLDDNDNIYLKELQIRQYYLQRLRQSYSGSFDFKLNDNHTIYLKGMYNRRKDWENRYRFVAEVDELENGNVYSADKIEREVKSGGNDKNARLEDQQMMQFSLSGDHIFGKVKADWGFSYSKASEDRPEERYLNLKLDEDGQYLVDDFSDSKKPLMYVQDQSNHDLNSNWELDELTEENQYTEDIDVVAKLNLEIPLAQGAFKNALKIGGKYKSKSKSRENDFYEYTPIDEGSFMNQAFANTKEMSRDNFMPGDKYNVGTFVTKEYVGELDLNNTSLFEKEADYSEFAGNFDASETVTAGYLMFNQNLGKKISAVLGIRVENTKTEGEGYEFDDSVDGPESLIPTGTVKTDYTNVLPNFHLKYELGKNSIARFAYTSTIARPGYFDLIPYQQIEDQEEISIGNPDLKATTSNNIDVMFEHYFKTIGIISGGFFYKDIKDFIVDETHDDYVYNGFEYKDFKHPINGGDATLLGLEFSAQRQLDFLPGFLSGFGIYANYTYTKSEITDFNIEDREDETLDMPGSPKHTLNASLSYETKKFTGRLSFNYASDFIDEFGDEAALDRYYDEVTYLDLNLTYALKKNYIVYFDCNNILNQPLRYFQGESNRTMQMEYYGTTAKVGIKVNF</sequence>
<dbReference type="SUPFAM" id="SSF49452">
    <property type="entry name" value="Starch-binding domain-like"/>
    <property type="match status" value="1"/>
</dbReference>
<reference evidence="13" key="1">
    <citation type="submission" date="2022-10" db="EMBL/GenBank/DDBJ databases">
        <authorList>
            <person name="Yu W.X."/>
        </authorList>
    </citation>
    <scope>NUCLEOTIDE SEQUENCE</scope>
    <source>
        <strain evidence="13">AAT</strain>
    </source>
</reference>
<dbReference type="InterPro" id="IPR036942">
    <property type="entry name" value="Beta-barrel_TonB_sf"/>
</dbReference>
<comment type="caution">
    <text evidence="13">The sequence shown here is derived from an EMBL/GenBank/DDBJ whole genome shotgun (WGS) entry which is preliminary data.</text>
</comment>
<dbReference type="Pfam" id="PF07715">
    <property type="entry name" value="Plug"/>
    <property type="match status" value="1"/>
</dbReference>
<dbReference type="InterPro" id="IPR000531">
    <property type="entry name" value="Beta-barrel_TonB"/>
</dbReference>
<dbReference type="PANTHER" id="PTHR40980:SF4">
    <property type="entry name" value="TONB-DEPENDENT RECEPTOR-LIKE BETA-BARREL DOMAIN-CONTAINING PROTEIN"/>
    <property type="match status" value="1"/>
</dbReference>
<feature type="domain" description="TonB-dependent receptor plug" evidence="12">
    <location>
        <begin position="126"/>
        <end position="229"/>
    </location>
</feature>
<evidence type="ECO:0000256" key="4">
    <source>
        <dbReference type="ARBA" id="ARBA00022692"/>
    </source>
</evidence>
<evidence type="ECO:0000256" key="9">
    <source>
        <dbReference type="RuleBase" id="RU003357"/>
    </source>
</evidence>
<evidence type="ECO:0000259" key="12">
    <source>
        <dbReference type="Pfam" id="PF07715"/>
    </source>
</evidence>
<feature type="signal peptide" evidence="10">
    <location>
        <begin position="1"/>
        <end position="22"/>
    </location>
</feature>
<dbReference type="SUPFAM" id="SSF56935">
    <property type="entry name" value="Porins"/>
    <property type="match status" value="1"/>
</dbReference>
<dbReference type="Pfam" id="PF00593">
    <property type="entry name" value="TonB_dep_Rec_b-barrel"/>
    <property type="match status" value="1"/>
</dbReference>
<dbReference type="GO" id="GO:0009279">
    <property type="term" value="C:cell outer membrane"/>
    <property type="evidence" value="ECO:0007669"/>
    <property type="project" value="UniProtKB-SubCell"/>
</dbReference>
<feature type="chain" id="PRO_5042253472" evidence="10">
    <location>
        <begin position="23"/>
        <end position="921"/>
    </location>
</feature>
<keyword evidence="7 8" id="KW-0998">Cell outer membrane</keyword>
<dbReference type="InterPro" id="IPR037066">
    <property type="entry name" value="Plug_dom_sf"/>
</dbReference>
<keyword evidence="5 9" id="KW-0798">TonB box</keyword>
<dbReference type="NCBIfam" id="TIGR01782">
    <property type="entry name" value="TonB-Xanth-Caul"/>
    <property type="match status" value="1"/>
</dbReference>
<evidence type="ECO:0000256" key="2">
    <source>
        <dbReference type="ARBA" id="ARBA00022448"/>
    </source>
</evidence>
<dbReference type="InterPro" id="IPR039426">
    <property type="entry name" value="TonB-dep_rcpt-like"/>
</dbReference>
<dbReference type="PROSITE" id="PS52016">
    <property type="entry name" value="TONB_DEPENDENT_REC_3"/>
    <property type="match status" value="1"/>
</dbReference>
<keyword evidence="13" id="KW-0675">Receptor</keyword>
<proteinExistence type="inferred from homology"/>
<dbReference type="Gene3D" id="2.40.170.20">
    <property type="entry name" value="TonB-dependent receptor, beta-barrel domain"/>
    <property type="match status" value="1"/>
</dbReference>
<evidence type="ECO:0000256" key="1">
    <source>
        <dbReference type="ARBA" id="ARBA00004571"/>
    </source>
</evidence>
<dbReference type="InterPro" id="IPR013784">
    <property type="entry name" value="Carb-bd-like_fold"/>
</dbReference>